<evidence type="ECO:0000313" key="1">
    <source>
        <dbReference type="EMBL" id="ETA80428.1"/>
    </source>
</evidence>
<evidence type="ECO:0000313" key="2">
    <source>
        <dbReference type="Proteomes" id="UP000017747"/>
    </source>
</evidence>
<dbReference type="STRING" id="994573.T472_0211735"/>
<gene>
    <name evidence="1" type="ORF">T472_0211735</name>
</gene>
<comment type="caution">
    <text evidence="1">The sequence shown here is derived from an EMBL/GenBank/DDBJ whole genome shotgun (WGS) entry which is preliminary data.</text>
</comment>
<keyword evidence="2" id="KW-1185">Reference proteome</keyword>
<protein>
    <submittedName>
        <fullName evidence="1">Transcriptional regulator</fullName>
    </submittedName>
</protein>
<proteinExistence type="predicted"/>
<name>V7I3I1_9CLOT</name>
<accession>V7I3I1</accession>
<reference evidence="1 2" key="1">
    <citation type="journal article" date="2014" name="Genome Announc.">
        <title>Genome Sequence of Youngiibacter fragilis, the Type Strain of the Genus Youngiibacter.</title>
        <authorList>
            <person name="Wawrik C.B."/>
            <person name="Callaghan A.V."/>
            <person name="Stamps B.W."/>
            <person name="Wawrik B."/>
        </authorList>
    </citation>
    <scope>NUCLEOTIDE SEQUENCE [LARGE SCALE GENOMIC DNA]</scope>
    <source>
        <strain evidence="1 2">232.1</strain>
    </source>
</reference>
<dbReference type="AlphaFoldDB" id="V7I3I1"/>
<sequence>MTMQEIGTVRDSGYSLLAGLTAILLCLFQALCWPKEVIPYRRIGKRYKFKIYEVDEWVDSGKSADIK</sequence>
<dbReference type="Proteomes" id="UP000017747">
    <property type="component" value="Unassembled WGS sequence"/>
</dbReference>
<organism evidence="1 2">
    <name type="scientific">Youngiibacter fragilis 232.1</name>
    <dbReference type="NCBI Taxonomy" id="994573"/>
    <lineage>
        <taxon>Bacteria</taxon>
        <taxon>Bacillati</taxon>
        <taxon>Bacillota</taxon>
        <taxon>Clostridia</taxon>
        <taxon>Eubacteriales</taxon>
        <taxon>Clostridiaceae</taxon>
        <taxon>Youngiibacter</taxon>
    </lineage>
</organism>
<dbReference type="EMBL" id="AXUN02000181">
    <property type="protein sequence ID" value="ETA80428.1"/>
    <property type="molecule type" value="Genomic_DNA"/>
</dbReference>